<keyword evidence="9" id="KW-0472">Membrane</keyword>
<keyword evidence="9" id="KW-0812">Transmembrane</keyword>
<keyword evidence="4" id="KW-0808">Transferase</keyword>
<feature type="transmembrane region" description="Helical" evidence="9">
    <location>
        <begin position="27"/>
        <end position="49"/>
    </location>
</feature>
<dbReference type="RefSeq" id="WP_122824714.1">
    <property type="nucleotide sequence ID" value="NZ_CP033325.1"/>
</dbReference>
<keyword evidence="8" id="KW-0902">Two-component regulatory system</keyword>
<evidence type="ECO:0000256" key="6">
    <source>
        <dbReference type="ARBA" id="ARBA00022777"/>
    </source>
</evidence>
<evidence type="ECO:0000313" key="12">
    <source>
        <dbReference type="Proteomes" id="UP001595955"/>
    </source>
</evidence>
<feature type="domain" description="Histidine kinase/HSP90-like ATPase" evidence="10">
    <location>
        <begin position="297"/>
        <end position="385"/>
    </location>
</feature>
<dbReference type="Pfam" id="PF07730">
    <property type="entry name" value="HisKA_3"/>
    <property type="match status" value="1"/>
</dbReference>
<name>A0ABV9D615_9MICO</name>
<dbReference type="CDD" id="cd16917">
    <property type="entry name" value="HATPase_UhpB-NarQ-NarX-like"/>
    <property type="match status" value="1"/>
</dbReference>
<keyword evidence="5" id="KW-0547">Nucleotide-binding</keyword>
<keyword evidence="3" id="KW-0597">Phosphoprotein</keyword>
<dbReference type="SMART" id="SM00387">
    <property type="entry name" value="HATPase_c"/>
    <property type="match status" value="1"/>
</dbReference>
<evidence type="ECO:0000259" key="10">
    <source>
        <dbReference type="SMART" id="SM00387"/>
    </source>
</evidence>
<reference evidence="12" key="1">
    <citation type="journal article" date="2019" name="Int. J. Syst. Evol. Microbiol.">
        <title>The Global Catalogue of Microorganisms (GCM) 10K type strain sequencing project: providing services to taxonomists for standard genome sequencing and annotation.</title>
        <authorList>
            <consortium name="The Broad Institute Genomics Platform"/>
            <consortium name="The Broad Institute Genome Sequencing Center for Infectious Disease"/>
            <person name="Wu L."/>
            <person name="Ma J."/>
        </authorList>
    </citation>
    <scope>NUCLEOTIDE SEQUENCE [LARGE SCALE GENOMIC DNA]</scope>
    <source>
        <strain evidence="12">JCM 3369</strain>
    </source>
</reference>
<dbReference type="InterPro" id="IPR011712">
    <property type="entry name" value="Sig_transdc_His_kin_sub3_dim/P"/>
</dbReference>
<evidence type="ECO:0000256" key="3">
    <source>
        <dbReference type="ARBA" id="ARBA00022553"/>
    </source>
</evidence>
<protein>
    <recommendedName>
        <fullName evidence="2">histidine kinase</fullName>
        <ecNumber evidence="2">2.7.13.3</ecNumber>
    </recommendedName>
</protein>
<dbReference type="PANTHER" id="PTHR24421">
    <property type="entry name" value="NITRATE/NITRITE SENSOR PROTEIN NARX-RELATED"/>
    <property type="match status" value="1"/>
</dbReference>
<keyword evidence="7" id="KW-0067">ATP-binding</keyword>
<evidence type="ECO:0000256" key="9">
    <source>
        <dbReference type="SAM" id="Phobius"/>
    </source>
</evidence>
<feature type="transmembrane region" description="Helical" evidence="9">
    <location>
        <begin position="82"/>
        <end position="111"/>
    </location>
</feature>
<proteinExistence type="predicted"/>
<dbReference type="Gene3D" id="3.30.565.10">
    <property type="entry name" value="Histidine kinase-like ATPase, C-terminal domain"/>
    <property type="match status" value="1"/>
</dbReference>
<dbReference type="SUPFAM" id="SSF55874">
    <property type="entry name" value="ATPase domain of HSP90 chaperone/DNA topoisomerase II/histidine kinase"/>
    <property type="match status" value="1"/>
</dbReference>
<evidence type="ECO:0000256" key="2">
    <source>
        <dbReference type="ARBA" id="ARBA00012438"/>
    </source>
</evidence>
<dbReference type="EC" id="2.7.13.3" evidence="2"/>
<organism evidence="11 12">
    <name type="scientific">Georgenia faecalis</name>
    <dbReference type="NCBI Taxonomy" id="2483799"/>
    <lineage>
        <taxon>Bacteria</taxon>
        <taxon>Bacillati</taxon>
        <taxon>Actinomycetota</taxon>
        <taxon>Actinomycetes</taxon>
        <taxon>Micrococcales</taxon>
        <taxon>Bogoriellaceae</taxon>
        <taxon>Georgenia</taxon>
    </lineage>
</organism>
<sequence length="385" mass="39497">MSPDGVAVLGGRGHSAAEAVLGAVRSLAGSVMGVALVPALLLALIAAPVSRAPAATVSRWQARRLAWIEGVPPSAQPSGGRLVGLLAIEALLGLLAACVLALVVAGVVVAVETVLGAATGRAVTIFGADPGAVTWATVARYALPGALLVFLAASGLVGIARLDRSAWATLARPGVGELTQEVSRLHTTLDDVIAAVDAERRRIERDIHDGVQQRVVALSIILARVERTGDPAVRADLQRRARAEAQQILDELRGVAWRTYPAMLVRDGLAAALEVLRDRTPVPASLRVSVPGRTNHAAEAAAYFVASEAVTNAIKHADASQVHIDVARLGADLVVTVRDDGKGGADPGGLGLSGIASRVAARGGRLSIDSPRGGPTTIKAVIPCE</sequence>
<comment type="caution">
    <text evidence="11">The sequence shown here is derived from an EMBL/GenBank/DDBJ whole genome shotgun (WGS) entry which is preliminary data.</text>
</comment>
<feature type="transmembrane region" description="Helical" evidence="9">
    <location>
        <begin position="141"/>
        <end position="162"/>
    </location>
</feature>
<evidence type="ECO:0000313" key="11">
    <source>
        <dbReference type="EMBL" id="MFC4554170.1"/>
    </source>
</evidence>
<dbReference type="Proteomes" id="UP001595955">
    <property type="component" value="Unassembled WGS sequence"/>
</dbReference>
<dbReference type="PANTHER" id="PTHR24421:SF10">
    <property type="entry name" value="NITRATE_NITRITE SENSOR PROTEIN NARQ"/>
    <property type="match status" value="1"/>
</dbReference>
<dbReference type="EMBL" id="JBHSGF010000002">
    <property type="protein sequence ID" value="MFC4554170.1"/>
    <property type="molecule type" value="Genomic_DNA"/>
</dbReference>
<dbReference type="InterPro" id="IPR003594">
    <property type="entry name" value="HATPase_dom"/>
</dbReference>
<keyword evidence="9" id="KW-1133">Transmembrane helix</keyword>
<evidence type="ECO:0000256" key="4">
    <source>
        <dbReference type="ARBA" id="ARBA00022679"/>
    </source>
</evidence>
<accession>A0ABV9D615</accession>
<dbReference type="InterPro" id="IPR036890">
    <property type="entry name" value="HATPase_C_sf"/>
</dbReference>
<comment type="catalytic activity">
    <reaction evidence="1">
        <text>ATP + protein L-histidine = ADP + protein N-phospho-L-histidine.</text>
        <dbReference type="EC" id="2.7.13.3"/>
    </reaction>
</comment>
<gene>
    <name evidence="11" type="ORF">ACFO3F_02825</name>
</gene>
<dbReference type="InterPro" id="IPR050482">
    <property type="entry name" value="Sensor_HK_TwoCompSys"/>
</dbReference>
<evidence type="ECO:0000256" key="7">
    <source>
        <dbReference type="ARBA" id="ARBA00022840"/>
    </source>
</evidence>
<dbReference type="Gene3D" id="1.20.5.1930">
    <property type="match status" value="1"/>
</dbReference>
<dbReference type="GO" id="GO:0016301">
    <property type="term" value="F:kinase activity"/>
    <property type="evidence" value="ECO:0007669"/>
    <property type="project" value="UniProtKB-KW"/>
</dbReference>
<keyword evidence="6 11" id="KW-0418">Kinase</keyword>
<evidence type="ECO:0000256" key="5">
    <source>
        <dbReference type="ARBA" id="ARBA00022741"/>
    </source>
</evidence>
<keyword evidence="12" id="KW-1185">Reference proteome</keyword>
<evidence type="ECO:0000256" key="1">
    <source>
        <dbReference type="ARBA" id="ARBA00000085"/>
    </source>
</evidence>
<dbReference type="Pfam" id="PF02518">
    <property type="entry name" value="HATPase_c"/>
    <property type="match status" value="1"/>
</dbReference>
<evidence type="ECO:0000256" key="8">
    <source>
        <dbReference type="ARBA" id="ARBA00023012"/>
    </source>
</evidence>